<dbReference type="PANTHER" id="PTHR23236:SF119">
    <property type="entry name" value="NUCLEAR RNA-BINDING PROTEIN SART-3"/>
    <property type="match status" value="1"/>
</dbReference>
<dbReference type="Proteomes" id="UP000246740">
    <property type="component" value="Unassembled WGS sequence"/>
</dbReference>
<feature type="compositionally biased region" description="Low complexity" evidence="4">
    <location>
        <begin position="50"/>
        <end position="80"/>
    </location>
</feature>
<evidence type="ECO:0000259" key="5">
    <source>
        <dbReference type="PROSITE" id="PS50102"/>
    </source>
</evidence>
<feature type="region of interest" description="Disordered" evidence="4">
    <location>
        <begin position="580"/>
        <end position="766"/>
    </location>
</feature>
<gene>
    <name evidence="6" type="ORF">BCV70DRAFT_201276</name>
</gene>
<dbReference type="InterPro" id="IPR012677">
    <property type="entry name" value="Nucleotide-bd_a/b_plait_sf"/>
</dbReference>
<feature type="compositionally biased region" description="Polar residues" evidence="4">
    <location>
        <begin position="626"/>
        <end position="646"/>
    </location>
</feature>
<dbReference type="EMBL" id="KZ819196">
    <property type="protein sequence ID" value="PWY99051.1"/>
    <property type="molecule type" value="Genomic_DNA"/>
</dbReference>
<feature type="compositionally biased region" description="Basic residues" evidence="4">
    <location>
        <begin position="1"/>
        <end position="10"/>
    </location>
</feature>
<feature type="compositionally biased region" description="Basic residues" evidence="4">
    <location>
        <begin position="580"/>
        <end position="591"/>
    </location>
</feature>
<feature type="compositionally biased region" description="Basic and acidic residues" evidence="4">
    <location>
        <begin position="179"/>
        <end position="189"/>
    </location>
</feature>
<name>A0A317XLV5_9BASI</name>
<feature type="compositionally biased region" description="Low complexity" evidence="4">
    <location>
        <begin position="742"/>
        <end position="753"/>
    </location>
</feature>
<organism evidence="6 7">
    <name type="scientific">Testicularia cyperi</name>
    <dbReference type="NCBI Taxonomy" id="1882483"/>
    <lineage>
        <taxon>Eukaryota</taxon>
        <taxon>Fungi</taxon>
        <taxon>Dikarya</taxon>
        <taxon>Basidiomycota</taxon>
        <taxon>Ustilaginomycotina</taxon>
        <taxon>Ustilaginomycetes</taxon>
        <taxon>Ustilaginales</taxon>
        <taxon>Anthracoideaceae</taxon>
        <taxon>Testicularia</taxon>
    </lineage>
</organism>
<evidence type="ECO:0000256" key="4">
    <source>
        <dbReference type="SAM" id="MobiDB-lite"/>
    </source>
</evidence>
<feature type="compositionally biased region" description="Basic and acidic residues" evidence="4">
    <location>
        <begin position="661"/>
        <end position="688"/>
    </location>
</feature>
<feature type="region of interest" description="Disordered" evidence="4">
    <location>
        <begin position="1"/>
        <end position="34"/>
    </location>
</feature>
<feature type="compositionally biased region" description="Acidic residues" evidence="4">
    <location>
        <begin position="107"/>
        <end position="121"/>
    </location>
</feature>
<feature type="compositionally biased region" description="Acidic residues" evidence="4">
    <location>
        <begin position="131"/>
        <end position="142"/>
    </location>
</feature>
<evidence type="ECO:0000256" key="3">
    <source>
        <dbReference type="PROSITE-ProRule" id="PRU00176"/>
    </source>
</evidence>
<keyword evidence="2 3" id="KW-0694">RNA-binding</keyword>
<dbReference type="STRING" id="1882483.A0A317XLV5"/>
<dbReference type="Gene3D" id="3.30.70.330">
    <property type="match status" value="1"/>
</dbReference>
<dbReference type="InterPro" id="IPR000504">
    <property type="entry name" value="RRM_dom"/>
</dbReference>
<evidence type="ECO:0000256" key="2">
    <source>
        <dbReference type="ARBA" id="ARBA00022884"/>
    </source>
</evidence>
<dbReference type="PANTHER" id="PTHR23236">
    <property type="entry name" value="EUKARYOTIC TRANSLATION INITIATION FACTOR 4B/4H"/>
    <property type="match status" value="1"/>
</dbReference>
<feature type="region of interest" description="Disordered" evidence="4">
    <location>
        <begin position="244"/>
        <end position="269"/>
    </location>
</feature>
<dbReference type="SMART" id="SM00360">
    <property type="entry name" value="RRM"/>
    <property type="match status" value="1"/>
</dbReference>
<accession>A0A317XLV5</accession>
<dbReference type="OrthoDB" id="442677at2759"/>
<evidence type="ECO:0000313" key="7">
    <source>
        <dbReference type="Proteomes" id="UP000246740"/>
    </source>
</evidence>
<dbReference type="FunCoup" id="A0A317XLV5">
    <property type="interactions" value="257"/>
</dbReference>
<evidence type="ECO:0000313" key="6">
    <source>
        <dbReference type="EMBL" id="PWY99051.1"/>
    </source>
</evidence>
<feature type="domain" description="RRM" evidence="5">
    <location>
        <begin position="427"/>
        <end position="594"/>
    </location>
</feature>
<keyword evidence="7" id="KW-1185">Reference proteome</keyword>
<dbReference type="AlphaFoldDB" id="A0A317XLV5"/>
<feature type="compositionally biased region" description="Low complexity" evidence="4">
    <location>
        <begin position="15"/>
        <end position="32"/>
    </location>
</feature>
<dbReference type="GO" id="GO:0003723">
    <property type="term" value="F:RNA binding"/>
    <property type="evidence" value="ECO:0007669"/>
    <property type="project" value="UniProtKB-UniRule"/>
</dbReference>
<feature type="compositionally biased region" description="Basic and acidic residues" evidence="4">
    <location>
        <begin position="610"/>
        <end position="623"/>
    </location>
</feature>
<proteinExistence type="predicted"/>
<evidence type="ECO:0000256" key="1">
    <source>
        <dbReference type="ARBA" id="ARBA00022737"/>
    </source>
</evidence>
<keyword evidence="1" id="KW-0677">Repeat</keyword>
<dbReference type="InterPro" id="IPR035979">
    <property type="entry name" value="RBD_domain_sf"/>
</dbReference>
<protein>
    <recommendedName>
        <fullName evidence="5">RRM domain-containing protein</fullName>
    </recommendedName>
</protein>
<dbReference type="SUPFAM" id="SSF54928">
    <property type="entry name" value="RNA-binding domain, RBD"/>
    <property type="match status" value="1"/>
</dbReference>
<reference evidence="6 7" key="1">
    <citation type="journal article" date="2018" name="Mol. Biol. Evol.">
        <title>Broad Genomic Sampling Reveals a Smut Pathogenic Ancestry of the Fungal Clade Ustilaginomycotina.</title>
        <authorList>
            <person name="Kijpornyongpan T."/>
            <person name="Mondo S.J."/>
            <person name="Barry K."/>
            <person name="Sandor L."/>
            <person name="Lee J."/>
            <person name="Lipzen A."/>
            <person name="Pangilinan J."/>
            <person name="LaButti K."/>
            <person name="Hainaut M."/>
            <person name="Henrissat B."/>
            <person name="Grigoriev I.V."/>
            <person name="Spatafora J.W."/>
            <person name="Aime M.C."/>
        </authorList>
    </citation>
    <scope>NUCLEOTIDE SEQUENCE [LARGE SCALE GENOMIC DNA]</scope>
    <source>
        <strain evidence="6 7">MCA 3645</strain>
    </source>
</reference>
<feature type="compositionally biased region" description="Polar residues" evidence="4">
    <location>
        <begin position="593"/>
        <end position="607"/>
    </location>
</feature>
<sequence>MAGKQSKKAKRDAADPAASSTPAATASTSAPTEVPKVASFDSELDAFFSSAKPAPPAVSANTVSAASSPPKPASAEAGPSNPRKRKQPQQQGSRTKAPVHDEKAGNDDDEELGGEEGDLSEASDIVFSDSDLNESDDDDAEDQPVTSRPPVADDYVPPVHESQKPGATDASKSTKSKNKFRETNEPNQLKDQRTLFLGNLPIEVVTSRPLRKKLVRFIESFSPYRAVTLASNLRFRSIPFSVPTSKLDDDEEEKEERSAAKKAKRMERSQNYKEALAAVEGDGKSAKPLTTSQKRKIAFINQDINEKASSVTAYLTIAHPQAVLHHLYATAPRSKQQKEGKSLDSSDDAEKKPANDRLELDNRLTGPVLAALIAAFADGQSFEGRHLRVDLVTPLSPGELLTSGLDKTKTVDGNMVGGSSSSSDTKQTLFVGGLDFEANEEEVRGFFEALVRAERGDPESVPIAIVGLDGKAPSPTLLQAFRDHLPWRNEDKLGYNETIIRPGEWVRSVRVVRDKATQMGKGFAYVKFADQQCVDEVLAIHQAEEAFLQTAKQGQGKGLQGSLAASAAIAAGGKEFKRRLKLRGRPIRVSRCKAQTKSSRPSNSNAGGRQRHEPSTPQRKYERSTGAPTPNGTSPHALRGNTSSGATKIFPRTPASPSQDAAKKAELYATLGKDERNQMKKQDEERVLRRLAKKKNKPGLADSKAGKHKSLLIEADKAKRKEKVKLKQPTANHSAKSKSARPNKSGPGGSNKSAKPKPKPKPAASK</sequence>
<feature type="compositionally biased region" description="Basic and acidic residues" evidence="4">
    <location>
        <begin position="336"/>
        <end position="359"/>
    </location>
</feature>
<dbReference type="PROSITE" id="PS50102">
    <property type="entry name" value="RRM"/>
    <property type="match status" value="1"/>
</dbReference>
<feature type="region of interest" description="Disordered" evidence="4">
    <location>
        <begin position="331"/>
        <end position="359"/>
    </location>
</feature>
<dbReference type="InParanoid" id="A0A317XLV5"/>
<feature type="region of interest" description="Disordered" evidence="4">
    <location>
        <begin position="50"/>
        <end position="189"/>
    </location>
</feature>